<feature type="region of interest" description="Disordered" evidence="1">
    <location>
        <begin position="155"/>
        <end position="179"/>
    </location>
</feature>
<dbReference type="Proteomes" id="UP001626550">
    <property type="component" value="Unassembled WGS sequence"/>
</dbReference>
<organism evidence="2 3">
    <name type="scientific">Cichlidogyrus casuarinus</name>
    <dbReference type="NCBI Taxonomy" id="1844966"/>
    <lineage>
        <taxon>Eukaryota</taxon>
        <taxon>Metazoa</taxon>
        <taxon>Spiralia</taxon>
        <taxon>Lophotrochozoa</taxon>
        <taxon>Platyhelminthes</taxon>
        <taxon>Monogenea</taxon>
        <taxon>Monopisthocotylea</taxon>
        <taxon>Dactylogyridea</taxon>
        <taxon>Ancyrocephalidae</taxon>
        <taxon>Cichlidogyrus</taxon>
    </lineage>
</organism>
<sequence>MFAYLKQHQANFVDITMNEDLLSSSVSALQSSFVQHNEYFGDEEFLLSIDPTAAAEKPNQDVLELFENTFNITCDPVVTIHEKDKPAKVAAEPQITQEPSHTMYELPLHSTMISVDPFSVRDSEFCTQITHSPILMRKRSHAQLLSDSIDLEQDKENCDLTQENKENRDEKDEDKENRNFDYEIQVPDAAVANSSYDVLSLEFRPHLLQPIMEEPVRKKRRVLRKRKLVIDDVKVIDLKENLRNVASLVRRREDVLAPPICWAYGAPLNYMGHVKELFELPATYSLTRCPQLSSLFERAKKLCKISATKPKAAEVHTIEQKLTERQDLASMEQPREGNSTANFNQPSMTINLQKSSMDNTLVGQPILESLLEQELPQMHVPMEEPVPANDFSQFTWITARELDALCSDHSKLTITLDFKPLYFLHL</sequence>
<comment type="caution">
    <text evidence="2">The sequence shown here is derived from an EMBL/GenBank/DDBJ whole genome shotgun (WGS) entry which is preliminary data.</text>
</comment>
<gene>
    <name evidence="2" type="ORF">Ciccas_004632</name>
</gene>
<evidence type="ECO:0000313" key="3">
    <source>
        <dbReference type="Proteomes" id="UP001626550"/>
    </source>
</evidence>
<evidence type="ECO:0000313" key="2">
    <source>
        <dbReference type="EMBL" id="KAL3316725.1"/>
    </source>
</evidence>
<accession>A0ABD2QB05</accession>
<evidence type="ECO:0000256" key="1">
    <source>
        <dbReference type="SAM" id="MobiDB-lite"/>
    </source>
</evidence>
<dbReference type="EMBL" id="JBJKFK010000492">
    <property type="protein sequence ID" value="KAL3316725.1"/>
    <property type="molecule type" value="Genomic_DNA"/>
</dbReference>
<name>A0ABD2QB05_9PLAT</name>
<reference evidence="2 3" key="1">
    <citation type="submission" date="2024-11" db="EMBL/GenBank/DDBJ databases">
        <title>Adaptive evolution of stress response genes in parasites aligns with host niche diversity.</title>
        <authorList>
            <person name="Hahn C."/>
            <person name="Resl P."/>
        </authorList>
    </citation>
    <scope>NUCLEOTIDE SEQUENCE [LARGE SCALE GENOMIC DNA]</scope>
    <source>
        <strain evidence="2">EGGRZ-B1_66</strain>
        <tissue evidence="2">Body</tissue>
    </source>
</reference>
<dbReference type="AlphaFoldDB" id="A0ABD2QB05"/>
<keyword evidence="3" id="KW-1185">Reference proteome</keyword>
<proteinExistence type="predicted"/>
<protein>
    <submittedName>
        <fullName evidence="2">Uncharacterized protein</fullName>
    </submittedName>
</protein>